<accession>A0ABY4EDL3</accession>
<evidence type="ECO:0000313" key="8">
    <source>
        <dbReference type="Proteomes" id="UP000832034"/>
    </source>
</evidence>
<dbReference type="Pfam" id="PF13664">
    <property type="entry name" value="DUF4149"/>
    <property type="match status" value="1"/>
</dbReference>
<reference evidence="7" key="2">
    <citation type="journal article" date="2022" name="Res Sq">
        <title>Evolution of multicellular longitudinally dividing oral cavity symbionts (Neisseriaceae).</title>
        <authorList>
            <person name="Nyongesa S."/>
            <person name="Weber P."/>
            <person name="Bernet E."/>
            <person name="Pullido F."/>
            <person name="Nieckarz M."/>
            <person name="Delaby M."/>
            <person name="Nieves C."/>
            <person name="Viehboeck T."/>
            <person name="Krause N."/>
            <person name="Rivera-Millot A."/>
            <person name="Nakamura A."/>
            <person name="Vischer N."/>
            <person name="VanNieuwenhze M."/>
            <person name="Brun Y."/>
            <person name="Cava F."/>
            <person name="Bulgheresi S."/>
            <person name="Veyrier F."/>
        </authorList>
    </citation>
    <scope>NUCLEOTIDE SEQUENCE</scope>
    <source>
        <strain evidence="7">SAG 1488-6</strain>
    </source>
</reference>
<dbReference type="EMBL" id="CP091512">
    <property type="protein sequence ID" value="UOO93030.1"/>
    <property type="molecule type" value="Genomic_DNA"/>
</dbReference>
<organism evidence="7 8">
    <name type="scientific">Vitreoscilla stercoraria</name>
    <dbReference type="NCBI Taxonomy" id="61"/>
    <lineage>
        <taxon>Bacteria</taxon>
        <taxon>Pseudomonadati</taxon>
        <taxon>Pseudomonadota</taxon>
        <taxon>Betaproteobacteria</taxon>
        <taxon>Neisseriales</taxon>
        <taxon>Neisseriaceae</taxon>
        <taxon>Vitreoscilla</taxon>
    </lineage>
</organism>
<gene>
    <name evidence="7" type="ORF">LVJ81_03045</name>
</gene>
<protein>
    <submittedName>
        <fullName evidence="7">DUF4149 domain-containing protein</fullName>
    </submittedName>
</protein>
<evidence type="ECO:0000256" key="1">
    <source>
        <dbReference type="ARBA" id="ARBA00004370"/>
    </source>
</evidence>
<evidence type="ECO:0000259" key="6">
    <source>
        <dbReference type="Pfam" id="PF13664"/>
    </source>
</evidence>
<evidence type="ECO:0000313" key="7">
    <source>
        <dbReference type="EMBL" id="UOO93030.1"/>
    </source>
</evidence>
<comment type="subcellular location">
    <subcellularLocation>
        <location evidence="1">Membrane</location>
    </subcellularLocation>
</comment>
<sequence length="146" mass="16536">MKTVFTLLHALWFGAHLMVGYVVAPFLFAYANDGLLDKQVVGNIAGDLFDCVMYLGLVVSLWWCVYLRQQNGSNRLAKALLGLLIMSQFVVTPVIVAIKQQQSHWLLNWVGGSFGMWHGISSSLYLLISILLMVLTWQRLQVKSRY</sequence>
<reference evidence="7" key="1">
    <citation type="submission" date="2021-12" db="EMBL/GenBank/DDBJ databases">
        <authorList>
            <person name="Veyrier F.J."/>
        </authorList>
    </citation>
    <scope>NUCLEOTIDE SEQUENCE</scope>
    <source>
        <strain evidence="7">SAG 1488-6</strain>
    </source>
</reference>
<evidence type="ECO:0000256" key="3">
    <source>
        <dbReference type="ARBA" id="ARBA00022989"/>
    </source>
</evidence>
<proteinExistence type="predicted"/>
<dbReference type="InterPro" id="IPR025423">
    <property type="entry name" value="TMEM205-like"/>
</dbReference>
<keyword evidence="3 5" id="KW-1133">Transmembrane helix</keyword>
<feature type="transmembrane region" description="Helical" evidence="5">
    <location>
        <begin position="118"/>
        <end position="137"/>
    </location>
</feature>
<keyword evidence="8" id="KW-1185">Reference proteome</keyword>
<feature type="domain" description="TMEM205-like" evidence="6">
    <location>
        <begin position="7"/>
        <end position="103"/>
    </location>
</feature>
<name>A0ABY4EDL3_VITST</name>
<feature type="transmembrane region" description="Helical" evidence="5">
    <location>
        <begin position="44"/>
        <end position="67"/>
    </location>
</feature>
<dbReference type="RefSeq" id="WP_019958050.1">
    <property type="nucleotide sequence ID" value="NZ_CP091512.1"/>
</dbReference>
<evidence type="ECO:0000256" key="4">
    <source>
        <dbReference type="ARBA" id="ARBA00023136"/>
    </source>
</evidence>
<evidence type="ECO:0000256" key="5">
    <source>
        <dbReference type="SAM" id="Phobius"/>
    </source>
</evidence>
<keyword evidence="4 5" id="KW-0472">Membrane</keyword>
<feature type="transmembrane region" description="Helical" evidence="5">
    <location>
        <begin position="79"/>
        <end position="98"/>
    </location>
</feature>
<dbReference type="Proteomes" id="UP000832034">
    <property type="component" value="Chromosome"/>
</dbReference>
<evidence type="ECO:0000256" key="2">
    <source>
        <dbReference type="ARBA" id="ARBA00022692"/>
    </source>
</evidence>
<keyword evidence="2 5" id="KW-0812">Transmembrane</keyword>